<dbReference type="SMART" id="SM00220">
    <property type="entry name" value="S_TKc"/>
    <property type="match status" value="1"/>
</dbReference>
<dbReference type="EC" id="2.7.11.1" evidence="2"/>
<comment type="similarity">
    <text evidence="1">Belongs to the protein kinase superfamily. NEK Ser/Thr protein kinase family. NIMA subfamily.</text>
</comment>
<dbReference type="Gene3D" id="1.10.510.10">
    <property type="entry name" value="Transferase(Phosphotransferase) domain 1"/>
    <property type="match status" value="1"/>
</dbReference>
<dbReference type="GO" id="GO:0005524">
    <property type="term" value="F:ATP binding"/>
    <property type="evidence" value="ECO:0007669"/>
    <property type="project" value="UniProtKB-UniRule"/>
</dbReference>
<dbReference type="EMBL" id="AAMD01000070">
    <property type="protein sequence ID" value="EAU65854.1"/>
    <property type="molecule type" value="Genomic_DNA"/>
</dbReference>
<gene>
    <name evidence="10" type="ordered locus">STAUR_7597</name>
    <name evidence="11" type="ORF">STIAU_5716</name>
</gene>
<evidence type="ECO:0000256" key="4">
    <source>
        <dbReference type="ARBA" id="ARBA00022741"/>
    </source>
</evidence>
<dbReference type="PROSITE" id="PS50011">
    <property type="entry name" value="PROTEIN_KINASE_DOM"/>
    <property type="match status" value="1"/>
</dbReference>
<dbReference type="Proteomes" id="UP000001351">
    <property type="component" value="Chromosome"/>
</dbReference>
<dbReference type="AlphaFoldDB" id="Q08ZC9"/>
<evidence type="ECO:0000256" key="7">
    <source>
        <dbReference type="PROSITE-ProRule" id="PRU10141"/>
    </source>
</evidence>
<evidence type="ECO:0000256" key="3">
    <source>
        <dbReference type="ARBA" id="ARBA00022679"/>
    </source>
</evidence>
<dbReference type="InterPro" id="IPR050660">
    <property type="entry name" value="NEK_Ser/Thr_kinase"/>
</dbReference>
<keyword evidence="12" id="KW-1185">Reference proteome</keyword>
<keyword evidence="6 7" id="KW-0067">ATP-binding</keyword>
<evidence type="ECO:0000256" key="1">
    <source>
        <dbReference type="ARBA" id="ARBA00010886"/>
    </source>
</evidence>
<dbReference type="eggNOG" id="COG0515">
    <property type="taxonomic scope" value="Bacteria"/>
</dbReference>
<feature type="region of interest" description="Disordered" evidence="8">
    <location>
        <begin position="280"/>
        <end position="311"/>
    </location>
</feature>
<dbReference type="HOGENOM" id="CLU_028595_1_0_7"/>
<dbReference type="GO" id="GO:0004674">
    <property type="term" value="F:protein serine/threonine kinase activity"/>
    <property type="evidence" value="ECO:0007669"/>
    <property type="project" value="UniProtKB-EC"/>
</dbReference>
<dbReference type="InterPro" id="IPR000719">
    <property type="entry name" value="Prot_kinase_dom"/>
</dbReference>
<name>Q08ZC9_STIAD</name>
<keyword evidence="4 7" id="KW-0547">Nucleotide-binding</keyword>
<dbReference type="InterPro" id="IPR017441">
    <property type="entry name" value="Protein_kinase_ATP_BS"/>
</dbReference>
<evidence type="ECO:0000313" key="13">
    <source>
        <dbReference type="Proteomes" id="UP000032702"/>
    </source>
</evidence>
<keyword evidence="5 11" id="KW-0418">Kinase</keyword>
<dbReference type="PANTHER" id="PTHR43671">
    <property type="entry name" value="SERINE/THREONINE-PROTEIN KINASE NEK"/>
    <property type="match status" value="1"/>
</dbReference>
<dbReference type="Pfam" id="PF00069">
    <property type="entry name" value="Pkinase"/>
    <property type="match status" value="1"/>
</dbReference>
<feature type="binding site" evidence="7">
    <location>
        <position position="50"/>
    </location>
    <ligand>
        <name>ATP</name>
        <dbReference type="ChEBI" id="CHEBI:30616"/>
    </ligand>
</feature>
<dbReference type="OrthoDB" id="9801841at2"/>
<dbReference type="STRING" id="378806.STAUR_7597"/>
<dbReference type="PROSITE" id="PS00107">
    <property type="entry name" value="PROTEIN_KINASE_ATP"/>
    <property type="match status" value="1"/>
</dbReference>
<reference evidence="11 13" key="1">
    <citation type="submission" date="2006-04" db="EMBL/GenBank/DDBJ databases">
        <authorList>
            <person name="Nierman W.C."/>
        </authorList>
    </citation>
    <scope>NUCLEOTIDE SEQUENCE [LARGE SCALE GENOMIC DNA]</scope>
    <source>
        <strain evidence="11 13">DW4/3-1</strain>
    </source>
</reference>
<evidence type="ECO:0000256" key="2">
    <source>
        <dbReference type="ARBA" id="ARBA00012513"/>
    </source>
</evidence>
<sequence length="455" mass="49438">MNPPPEPSRLPPGTEVGSWRVLERIGHGTYGTVYRVEPLGHIGAQPLALKLALHRADPRFEREAVLLSRLAHPHVPSLHGQGLWAHPSGPFPFLVMDWAEGIPLYAWALAHSPTSRQVLAVLAQVAHALAALHAGGGVHRDVKGDNILVRPSDFHATLIDFGAGSFHGARPLTEELLPPGTPPYRSPEALEFRWRFWFQHGMHYAPAPADDVYALGVTAYRLLTGTYPSSHPKHPPAETLATFSPELAKLLRRMLSRKPSARGLMDEVARALQIAAERAGPEADRSILRRPQPSPVPARHRRSPARSSGSRRTWVGVAVGLGASFALQAGWAAWRHAQEGAGMGWAWPALDPARGDTGNTGLAKEALPDNAVPPPPEPAWARISLEFPKRPLPSQARPPCKKSEIELLGGCWVRPEKSAPPCGERAYEWKGLCYFPVLAPSPPATSAPPLKHPSE</sequence>
<evidence type="ECO:0000313" key="10">
    <source>
        <dbReference type="EMBL" id="ADO75352.1"/>
    </source>
</evidence>
<dbReference type="KEGG" id="sur:STAUR_7597"/>
<evidence type="ECO:0000256" key="5">
    <source>
        <dbReference type="ARBA" id="ARBA00022777"/>
    </source>
</evidence>
<evidence type="ECO:0000313" key="12">
    <source>
        <dbReference type="Proteomes" id="UP000001351"/>
    </source>
</evidence>
<dbReference type="CDD" id="cd14014">
    <property type="entry name" value="STKc_PknB_like"/>
    <property type="match status" value="1"/>
</dbReference>
<dbReference type="SUPFAM" id="SSF56112">
    <property type="entry name" value="Protein kinase-like (PK-like)"/>
    <property type="match status" value="1"/>
</dbReference>
<dbReference type="Gene3D" id="3.30.200.20">
    <property type="entry name" value="Phosphorylase Kinase, domain 1"/>
    <property type="match status" value="1"/>
</dbReference>
<keyword evidence="3" id="KW-0808">Transferase</keyword>
<evidence type="ECO:0000313" key="11">
    <source>
        <dbReference type="EMBL" id="EAU65854.1"/>
    </source>
</evidence>
<dbReference type="InterPro" id="IPR011009">
    <property type="entry name" value="Kinase-like_dom_sf"/>
</dbReference>
<organism evidence="11 13">
    <name type="scientific">Stigmatella aurantiaca (strain DW4/3-1)</name>
    <dbReference type="NCBI Taxonomy" id="378806"/>
    <lineage>
        <taxon>Bacteria</taxon>
        <taxon>Pseudomonadati</taxon>
        <taxon>Myxococcota</taxon>
        <taxon>Myxococcia</taxon>
        <taxon>Myxococcales</taxon>
        <taxon>Cystobacterineae</taxon>
        <taxon>Archangiaceae</taxon>
        <taxon>Stigmatella</taxon>
    </lineage>
</organism>
<evidence type="ECO:0000256" key="6">
    <source>
        <dbReference type="ARBA" id="ARBA00022840"/>
    </source>
</evidence>
<reference evidence="10 12" key="2">
    <citation type="journal article" date="2011" name="Mol. Biol. Evol.">
        <title>Comparative genomic analysis of fruiting body formation in Myxococcales.</title>
        <authorList>
            <person name="Huntley S."/>
            <person name="Hamann N."/>
            <person name="Wegener-Feldbrugge S."/>
            <person name="Treuner-Lange A."/>
            <person name="Kube M."/>
            <person name="Reinhardt R."/>
            <person name="Klages S."/>
            <person name="Muller R."/>
            <person name="Ronning C.M."/>
            <person name="Nierman W.C."/>
            <person name="Sogaard-Andersen L."/>
        </authorList>
    </citation>
    <scope>NUCLEOTIDE SEQUENCE [LARGE SCALE GENOMIC DNA]</scope>
    <source>
        <strain evidence="10 12">DW4/3-1</strain>
    </source>
</reference>
<evidence type="ECO:0000256" key="8">
    <source>
        <dbReference type="SAM" id="MobiDB-lite"/>
    </source>
</evidence>
<dbReference type="PANTHER" id="PTHR43671:SF13">
    <property type="entry name" value="SERINE_THREONINE-PROTEIN KINASE NEK2"/>
    <property type="match status" value="1"/>
</dbReference>
<dbReference type="Proteomes" id="UP000032702">
    <property type="component" value="Unassembled WGS sequence"/>
</dbReference>
<feature type="domain" description="Protein kinase" evidence="9">
    <location>
        <begin position="19"/>
        <end position="274"/>
    </location>
</feature>
<accession>Q08ZC9</accession>
<evidence type="ECO:0000259" key="9">
    <source>
        <dbReference type="PROSITE" id="PS50011"/>
    </source>
</evidence>
<protein>
    <recommendedName>
        <fullName evidence="2">non-specific serine/threonine protein kinase</fullName>
        <ecNumber evidence="2">2.7.11.1</ecNumber>
    </recommendedName>
</protein>
<dbReference type="EMBL" id="CP002271">
    <property type="protein sequence ID" value="ADO75352.1"/>
    <property type="molecule type" value="Genomic_DNA"/>
</dbReference>
<dbReference type="RefSeq" id="WP_002614831.1">
    <property type="nucleotide sequence ID" value="NC_014623.1"/>
</dbReference>
<proteinExistence type="inferred from homology"/>